<keyword evidence="1" id="KW-0812">Transmembrane</keyword>
<keyword evidence="1" id="KW-0472">Membrane</keyword>
<evidence type="ECO:0000313" key="3">
    <source>
        <dbReference type="Proteomes" id="UP001171902"/>
    </source>
</evidence>
<evidence type="ECO:0000313" key="2">
    <source>
        <dbReference type="EMBL" id="MDN3238095.1"/>
    </source>
</evidence>
<feature type="transmembrane region" description="Helical" evidence="1">
    <location>
        <begin position="21"/>
        <end position="41"/>
    </location>
</feature>
<organism evidence="2 3">
    <name type="scientific">Glycomyces tritici</name>
    <dbReference type="NCBI Taxonomy" id="2665176"/>
    <lineage>
        <taxon>Bacteria</taxon>
        <taxon>Bacillati</taxon>
        <taxon>Actinomycetota</taxon>
        <taxon>Actinomycetes</taxon>
        <taxon>Glycomycetales</taxon>
        <taxon>Glycomycetaceae</taxon>
        <taxon>Glycomyces</taxon>
    </lineage>
</organism>
<dbReference type="RefSeq" id="WP_289953628.1">
    <property type="nucleotide sequence ID" value="NZ_JAUEMJ010000001.1"/>
</dbReference>
<keyword evidence="1" id="KW-1133">Transmembrane helix</keyword>
<protein>
    <submittedName>
        <fullName evidence="2">Uncharacterized protein</fullName>
    </submittedName>
</protein>
<evidence type="ECO:0000256" key="1">
    <source>
        <dbReference type="SAM" id="Phobius"/>
    </source>
</evidence>
<comment type="caution">
    <text evidence="2">The sequence shown here is derived from an EMBL/GenBank/DDBJ whole genome shotgun (WGS) entry which is preliminary data.</text>
</comment>
<dbReference type="EMBL" id="JAUEMJ010000001">
    <property type="protein sequence ID" value="MDN3238095.1"/>
    <property type="molecule type" value="Genomic_DNA"/>
</dbReference>
<keyword evidence="3" id="KW-1185">Reference proteome</keyword>
<accession>A0ABT7YHL5</accession>
<name>A0ABT7YHL5_9ACTN</name>
<reference evidence="2" key="1">
    <citation type="submission" date="2023-06" db="EMBL/GenBank/DDBJ databases">
        <title>Gycomyces niveus sp.nov., a novel actinomycete isolated from soil in Shouguang.</title>
        <authorList>
            <person name="Yang X."/>
            <person name="Zhao J."/>
        </authorList>
    </citation>
    <scope>NUCLEOTIDE SEQUENCE</scope>
    <source>
        <strain evidence="2">NEAU C2</strain>
    </source>
</reference>
<sequence>MSDEAPPDDGLHQARSTRRRVKVIALAVVGVVVMSAIVLVWQPWRSASCVDDGGHVVDEETGLCYMIPEGWEQEEVSAGSAIASADGSGLVMSTSIDDRSGNGDLDLAARMQAALFSGNGPEHESIRVASGTLDGHASATSIYSDSGIWLMATVLELDGRLVALTSVCSVDESEAIAQIEAVHESLGVL</sequence>
<gene>
    <name evidence="2" type="ORF">QWI33_00015</name>
</gene>
<dbReference type="Proteomes" id="UP001171902">
    <property type="component" value="Unassembled WGS sequence"/>
</dbReference>
<proteinExistence type="predicted"/>